<evidence type="ECO:0000256" key="2">
    <source>
        <dbReference type="SAM" id="Phobius"/>
    </source>
</evidence>
<name>A0A1H2YJE7_9FLAO</name>
<dbReference type="InterPro" id="IPR002641">
    <property type="entry name" value="PNPLA_dom"/>
</dbReference>
<evidence type="ECO:0000256" key="1">
    <source>
        <dbReference type="ARBA" id="ARBA00023098"/>
    </source>
</evidence>
<evidence type="ECO:0000313" key="4">
    <source>
        <dbReference type="EMBL" id="SDX05333.1"/>
    </source>
</evidence>
<dbReference type="SUPFAM" id="SSF52151">
    <property type="entry name" value="FabD/lysophospholipase-like"/>
    <property type="match status" value="1"/>
</dbReference>
<dbReference type="Pfam" id="PF01734">
    <property type="entry name" value="Patatin"/>
    <property type="match status" value="1"/>
</dbReference>
<comment type="caution">
    <text evidence="4">The sequence shown here is derived from an EMBL/GenBank/DDBJ whole genome shotgun (WGS) entry which is preliminary data.</text>
</comment>
<proteinExistence type="predicted"/>
<dbReference type="InterPro" id="IPR016035">
    <property type="entry name" value="Acyl_Trfase/lysoPLipase"/>
</dbReference>
<gene>
    <name evidence="4" type="ORF">SAMN05444420_10768</name>
</gene>
<keyword evidence="2" id="KW-0812">Transmembrane</keyword>
<keyword evidence="1" id="KW-0443">Lipid metabolism</keyword>
<organism evidence="4 5">
    <name type="scientific">Capnocytophaga granulosa</name>
    <dbReference type="NCBI Taxonomy" id="45242"/>
    <lineage>
        <taxon>Bacteria</taxon>
        <taxon>Pseudomonadati</taxon>
        <taxon>Bacteroidota</taxon>
        <taxon>Flavobacteriia</taxon>
        <taxon>Flavobacteriales</taxon>
        <taxon>Flavobacteriaceae</taxon>
        <taxon>Capnocytophaga</taxon>
    </lineage>
</organism>
<sequence length="346" mass="38621">MDTIKPFHNCLLLSGGGTRFALYNGMYAALRASGKAPDLLIASCGGAFAALVINAFATDKERKAYLQSEEFYEFIKSLSLTPYSKLHRLGILALQKRYDKRRAPFIEDVYQRYLVAMREELSSLLPSLAQVSFSATLPTIVIGAKMLFAPHECGKPRGERKLYQEVLMTDPMTAQRINLSAIKHTEANYTHSAITAGILIETEMPMLTAARISISDMFYVAPVAYKGAYYAGGAIDLVPMELASALSTNVIAEEKQAYSPTEEALVRAVLGFSGNERLASVASYPAQWIDTRGATTALKGYYSEKYINWKQLSIGIRFPKDYPTYRQQIDQQWDYGYQTILNTFRP</sequence>
<reference evidence="4 5" key="1">
    <citation type="submission" date="2016-10" db="EMBL/GenBank/DDBJ databases">
        <authorList>
            <person name="Varghese N."/>
            <person name="Submissions S."/>
        </authorList>
    </citation>
    <scope>NUCLEOTIDE SEQUENCE [LARGE SCALE GENOMIC DNA]</scope>
    <source>
        <strain evidence="4 5">DSM 11449</strain>
    </source>
</reference>
<evidence type="ECO:0000259" key="3">
    <source>
        <dbReference type="Pfam" id="PF01734"/>
    </source>
</evidence>
<dbReference type="AlphaFoldDB" id="A0A1H2YJE7"/>
<accession>A0A1H2YJE7</accession>
<keyword evidence="2" id="KW-0472">Membrane</keyword>
<dbReference type="EMBL" id="FNND01000007">
    <property type="protein sequence ID" value="SDX05333.1"/>
    <property type="molecule type" value="Genomic_DNA"/>
</dbReference>
<dbReference type="GeneID" id="85017124"/>
<dbReference type="RefSeq" id="WP_016421024.1">
    <property type="nucleotide sequence ID" value="NZ_FNND01000007.1"/>
</dbReference>
<protein>
    <submittedName>
        <fullName evidence="4">Patatin-like phospholipase</fullName>
    </submittedName>
</protein>
<dbReference type="Gene3D" id="3.40.1090.10">
    <property type="entry name" value="Cytosolic phospholipase A2 catalytic domain"/>
    <property type="match status" value="1"/>
</dbReference>
<dbReference type="OrthoDB" id="697183at2"/>
<evidence type="ECO:0000313" key="5">
    <source>
        <dbReference type="Proteomes" id="UP000182771"/>
    </source>
</evidence>
<keyword evidence="5" id="KW-1185">Reference proteome</keyword>
<feature type="transmembrane region" description="Helical" evidence="2">
    <location>
        <begin position="39"/>
        <end position="57"/>
    </location>
</feature>
<feature type="domain" description="PNPLA" evidence="3">
    <location>
        <begin position="11"/>
        <end position="242"/>
    </location>
</feature>
<dbReference type="Proteomes" id="UP000182771">
    <property type="component" value="Unassembled WGS sequence"/>
</dbReference>
<dbReference type="GO" id="GO:0006629">
    <property type="term" value="P:lipid metabolic process"/>
    <property type="evidence" value="ECO:0007669"/>
    <property type="project" value="UniProtKB-KW"/>
</dbReference>
<keyword evidence="2" id="KW-1133">Transmembrane helix</keyword>